<comment type="caution">
    <text evidence="2">The sequence shown here is derived from an EMBL/GenBank/DDBJ whole genome shotgun (WGS) entry which is preliminary data.</text>
</comment>
<feature type="domain" description="DAGKc" evidence="1">
    <location>
        <begin position="2"/>
        <end position="135"/>
    </location>
</feature>
<reference evidence="2 3" key="1">
    <citation type="submission" date="2007-10" db="EMBL/GenBank/DDBJ databases">
        <authorList>
            <person name="Wagner-Dobler I."/>
            <person name="Ferriera S."/>
            <person name="Johnson J."/>
            <person name="Kravitz S."/>
            <person name="Beeson K."/>
            <person name="Sutton G."/>
            <person name="Rogers Y.-H."/>
            <person name="Friedman R."/>
            <person name="Frazier M."/>
            <person name="Venter J.C."/>
        </authorList>
    </citation>
    <scope>NUCLEOTIDE SEQUENCE [LARGE SCALE GENOMIC DNA]</scope>
    <source>
        <strain evidence="2 3">DFL-43</strain>
    </source>
</reference>
<dbReference type="GO" id="GO:0005829">
    <property type="term" value="C:cytosol"/>
    <property type="evidence" value="ECO:0007669"/>
    <property type="project" value="TreeGrafter"/>
</dbReference>
<dbReference type="PANTHER" id="PTHR30492">
    <property type="entry name" value="METHYLGLYOXAL SYNTHASE"/>
    <property type="match status" value="1"/>
</dbReference>
<gene>
    <name evidence="2" type="ORF">HPDFL43_13667</name>
</gene>
<dbReference type="InterPro" id="IPR016064">
    <property type="entry name" value="NAD/diacylglycerol_kinase_sf"/>
</dbReference>
<dbReference type="RefSeq" id="WP_007198495.1">
    <property type="nucleotide sequence ID" value="NZ_CM002917.1"/>
</dbReference>
<evidence type="ECO:0000313" key="3">
    <source>
        <dbReference type="Proteomes" id="UP000004291"/>
    </source>
</evidence>
<dbReference type="Gene3D" id="3.40.50.10330">
    <property type="entry name" value="Probable inorganic polyphosphate/atp-NAD kinase, domain 1"/>
    <property type="match status" value="1"/>
</dbReference>
<dbReference type="Proteomes" id="UP000004291">
    <property type="component" value="Chromosome"/>
</dbReference>
<protein>
    <submittedName>
        <fullName evidence="2">Sphingosine kinase</fullName>
    </submittedName>
</protein>
<dbReference type="GO" id="GO:0008929">
    <property type="term" value="F:methylglyoxal synthase activity"/>
    <property type="evidence" value="ECO:0007669"/>
    <property type="project" value="InterPro"/>
</dbReference>
<dbReference type="InterPro" id="IPR017438">
    <property type="entry name" value="ATP-NAD_kinase_N"/>
</dbReference>
<keyword evidence="2" id="KW-0418">Kinase</keyword>
<keyword evidence="3" id="KW-1185">Reference proteome</keyword>
<dbReference type="InterPro" id="IPR004363">
    <property type="entry name" value="Methylgl_synth"/>
</dbReference>
<dbReference type="eggNOG" id="COG1597">
    <property type="taxonomic scope" value="Bacteria"/>
</dbReference>
<dbReference type="PANTHER" id="PTHR30492:SF0">
    <property type="entry name" value="METHYLGLYOXAL SYNTHASE"/>
    <property type="match status" value="1"/>
</dbReference>
<evidence type="ECO:0000313" key="2">
    <source>
        <dbReference type="EMBL" id="EDQ31461.1"/>
    </source>
</evidence>
<dbReference type="AlphaFoldDB" id="A9DH03"/>
<dbReference type="HOGENOM" id="CLU_045532_5_1_5"/>
<dbReference type="GO" id="GO:0019242">
    <property type="term" value="P:methylglyoxal biosynthetic process"/>
    <property type="evidence" value="ECO:0007669"/>
    <property type="project" value="InterPro"/>
</dbReference>
<keyword evidence="2" id="KW-0808">Transferase</keyword>
<dbReference type="OrthoDB" id="9815110at2"/>
<dbReference type="Pfam" id="PF00781">
    <property type="entry name" value="DAGK_cat"/>
    <property type="match status" value="1"/>
</dbReference>
<dbReference type="STRING" id="411684.HPDFL43_13667"/>
<dbReference type="GO" id="GO:0016301">
    <property type="term" value="F:kinase activity"/>
    <property type="evidence" value="ECO:0007669"/>
    <property type="project" value="UniProtKB-KW"/>
</dbReference>
<dbReference type="EMBL" id="ABIA03000004">
    <property type="protein sequence ID" value="EDQ31461.1"/>
    <property type="molecule type" value="Genomic_DNA"/>
</dbReference>
<organism evidence="2 3">
    <name type="scientific">Hoeflea phototrophica (strain DSM 17068 / NCIMB 14078 / DFL-43)</name>
    <dbReference type="NCBI Taxonomy" id="411684"/>
    <lineage>
        <taxon>Bacteria</taxon>
        <taxon>Pseudomonadati</taxon>
        <taxon>Pseudomonadota</taxon>
        <taxon>Alphaproteobacteria</taxon>
        <taxon>Hyphomicrobiales</taxon>
        <taxon>Rhizobiaceae</taxon>
        <taxon>Hoeflea</taxon>
    </lineage>
</organism>
<dbReference type="Gene3D" id="2.60.200.40">
    <property type="match status" value="1"/>
</dbReference>
<evidence type="ECO:0000259" key="1">
    <source>
        <dbReference type="PROSITE" id="PS50146"/>
    </source>
</evidence>
<dbReference type="SMART" id="SM00046">
    <property type="entry name" value="DAGKc"/>
    <property type="match status" value="1"/>
</dbReference>
<dbReference type="PROSITE" id="PS50146">
    <property type="entry name" value="DAGK"/>
    <property type="match status" value="1"/>
</dbReference>
<reference evidence="2 3" key="2">
    <citation type="submission" date="2012-06" db="EMBL/GenBank/DDBJ databases">
        <authorList>
            <person name="Fiebig A."/>
        </authorList>
    </citation>
    <scope>NUCLEOTIDE SEQUENCE [LARGE SCALE GENOMIC DNA]</scope>
    <source>
        <strain evidence="2 3">DFL-43</strain>
    </source>
</reference>
<accession>A9DH03</accession>
<sequence>MTDPKRTTLILNQSGGTSRGMNSKQFAELVAKRLEATGEQCTVKLVSGVDLIGALQETAGDKTTGTIIAAGGDGTVSATAATCFRAGKTLGVLPLGTMNLFARSLRLPLDPIAAVEALTTATSRDLDIATANGRPFIHQYSVGLHSRLVKLRSGMNTSTRLRKLASTLAALGKVVLDPPRFDLELTIDSHTQRQTLSAISVSNNVLTELPAPYAERLDTGVLGISCSAALGTASVIRMTLDAARGKLEDNPNVDVRTEPRVTLKFPSPPKSLKAAIDGEIVALEREVELILHAGALRTLVPAPQPA</sequence>
<dbReference type="SUPFAM" id="SSF111331">
    <property type="entry name" value="NAD kinase/diacylglycerol kinase-like"/>
    <property type="match status" value="1"/>
</dbReference>
<name>A9DH03_HOEPD</name>
<dbReference type="InterPro" id="IPR001206">
    <property type="entry name" value="Diacylglycerol_kinase_cat_dom"/>
</dbReference>
<proteinExistence type="predicted"/>